<gene>
    <name evidence="1" type="ORF">LHYA1_G000899</name>
</gene>
<dbReference type="GeneID" id="41981097"/>
<dbReference type="OrthoDB" id="2567457at2759"/>
<organism evidence="1 2">
    <name type="scientific">Lachnellula hyalina</name>
    <dbReference type="NCBI Taxonomy" id="1316788"/>
    <lineage>
        <taxon>Eukaryota</taxon>
        <taxon>Fungi</taxon>
        <taxon>Dikarya</taxon>
        <taxon>Ascomycota</taxon>
        <taxon>Pezizomycotina</taxon>
        <taxon>Leotiomycetes</taxon>
        <taxon>Helotiales</taxon>
        <taxon>Lachnaceae</taxon>
        <taxon>Lachnellula</taxon>
    </lineage>
</organism>
<dbReference type="RefSeq" id="XP_031008443.1">
    <property type="nucleotide sequence ID" value="XM_031145888.1"/>
</dbReference>
<evidence type="ECO:0000313" key="2">
    <source>
        <dbReference type="Proteomes" id="UP000431533"/>
    </source>
</evidence>
<dbReference type="InterPro" id="IPR029032">
    <property type="entry name" value="AhpD-like"/>
</dbReference>
<proteinExistence type="predicted"/>
<dbReference type="SUPFAM" id="SSF69118">
    <property type="entry name" value="AhpD-like"/>
    <property type="match status" value="1"/>
</dbReference>
<dbReference type="EMBL" id="QGMH01000015">
    <property type="protein sequence ID" value="TVY29656.1"/>
    <property type="molecule type" value="Genomic_DNA"/>
</dbReference>
<accession>A0A8H8R8R6</accession>
<comment type="caution">
    <text evidence="1">The sequence shown here is derived from an EMBL/GenBank/DDBJ whole genome shotgun (WGS) entry which is preliminary data.</text>
</comment>
<reference evidence="1 2" key="1">
    <citation type="submission" date="2018-05" db="EMBL/GenBank/DDBJ databases">
        <title>Genome sequencing and assembly of the regulated plant pathogen Lachnellula willkommii and related sister species for the development of diagnostic species identification markers.</title>
        <authorList>
            <person name="Giroux E."/>
            <person name="Bilodeau G."/>
        </authorList>
    </citation>
    <scope>NUCLEOTIDE SEQUENCE [LARGE SCALE GENOMIC DNA]</scope>
    <source>
        <strain evidence="1 2">CBS 185.66</strain>
    </source>
</reference>
<keyword evidence="2" id="KW-1185">Reference proteome</keyword>
<dbReference type="Proteomes" id="UP000431533">
    <property type="component" value="Unassembled WGS sequence"/>
</dbReference>
<evidence type="ECO:0000313" key="1">
    <source>
        <dbReference type="EMBL" id="TVY29656.1"/>
    </source>
</evidence>
<protein>
    <submittedName>
        <fullName evidence="1">Uncharacterized protein</fullName>
    </submittedName>
</protein>
<name>A0A8H8R8R6_9HELO</name>
<dbReference type="AlphaFoldDB" id="A0A8H8R8R6"/>
<sequence>MSKCTGDTRFPPLTPSKNNLSAAQEVQYDFLINTTRKIYGTTIITEAADSSLQGPFNQLLYTPTIVQSWTAQQLSAAGLLTPKENEAAVLAGFTLKQVESKLAGHCETDISARETAIYNLAVKLAQMKGPLDVASYDAAFAILGREGVAATIQQSAAFSYSAMMLNAGDVCVHVGAVG</sequence>